<organism evidence="2 3">
    <name type="scientific">Shinella curvata</name>
    <dbReference type="NCBI Taxonomy" id="1817964"/>
    <lineage>
        <taxon>Bacteria</taxon>
        <taxon>Pseudomonadati</taxon>
        <taxon>Pseudomonadota</taxon>
        <taxon>Alphaproteobacteria</taxon>
        <taxon>Hyphomicrobiales</taxon>
        <taxon>Rhizobiaceae</taxon>
        <taxon>Shinella</taxon>
    </lineage>
</organism>
<dbReference type="EMBL" id="WHSC02000024">
    <property type="protein sequence ID" value="MDO6125150.1"/>
    <property type="molecule type" value="Genomic_DNA"/>
</dbReference>
<gene>
    <name evidence="2" type="ORF">GB928_028620</name>
</gene>
<protein>
    <submittedName>
        <fullName evidence="2">Uncharacterized protein</fullName>
    </submittedName>
</protein>
<keyword evidence="3" id="KW-1185">Reference proteome</keyword>
<dbReference type="RefSeq" id="WP_244763151.1">
    <property type="nucleotide sequence ID" value="NZ_JALJCJ010000006.1"/>
</dbReference>
<evidence type="ECO:0000313" key="2">
    <source>
        <dbReference type="EMBL" id="MDO6125150.1"/>
    </source>
</evidence>
<evidence type="ECO:0000313" key="3">
    <source>
        <dbReference type="Proteomes" id="UP001177080"/>
    </source>
</evidence>
<dbReference type="Proteomes" id="UP001177080">
    <property type="component" value="Unassembled WGS sequence"/>
</dbReference>
<accession>A0ABT8XPQ9</accession>
<reference evidence="2" key="1">
    <citation type="submission" date="2022-04" db="EMBL/GenBank/DDBJ databases">
        <title>Shinella lacus sp. nov., a novel member of the genus Shinella from water.</title>
        <authorList>
            <person name="Deng Y."/>
        </authorList>
    </citation>
    <scope>NUCLEOTIDE SEQUENCE</scope>
    <source>
        <strain evidence="2">JCM 31239</strain>
    </source>
</reference>
<sequence length="70" mass="7456">MGQQTESPAVRSLHKEQARQASAGAKGKLQNGLEDTFPASDPVSATNTSTVKKHVEPSNLPESNEPERKG</sequence>
<proteinExistence type="predicted"/>
<feature type="region of interest" description="Disordered" evidence="1">
    <location>
        <begin position="1"/>
        <end position="70"/>
    </location>
</feature>
<name>A0ABT8XPQ9_9HYPH</name>
<evidence type="ECO:0000256" key="1">
    <source>
        <dbReference type="SAM" id="MobiDB-lite"/>
    </source>
</evidence>
<comment type="caution">
    <text evidence="2">The sequence shown here is derived from an EMBL/GenBank/DDBJ whole genome shotgun (WGS) entry which is preliminary data.</text>
</comment>